<dbReference type="RefSeq" id="WP_048642249.1">
    <property type="nucleotide sequence ID" value="NZ_CP012040.1"/>
</dbReference>
<dbReference type="Pfam" id="PF01261">
    <property type="entry name" value="AP_endonuc_2"/>
    <property type="match status" value="1"/>
</dbReference>
<feature type="region of interest" description="Disordered" evidence="1">
    <location>
        <begin position="99"/>
        <end position="120"/>
    </location>
</feature>
<accession>A0A0H4PCK7</accession>
<evidence type="ECO:0000313" key="3">
    <source>
        <dbReference type="EMBL" id="AKP51964.1"/>
    </source>
</evidence>
<dbReference type="InterPro" id="IPR036237">
    <property type="entry name" value="Xyl_isomerase-like_sf"/>
</dbReference>
<dbReference type="OrthoDB" id="263912at2"/>
<keyword evidence="4" id="KW-1185">Reference proteome</keyword>
<dbReference type="GO" id="GO:0016853">
    <property type="term" value="F:isomerase activity"/>
    <property type="evidence" value="ECO:0007669"/>
    <property type="project" value="UniProtKB-KW"/>
</dbReference>
<dbReference type="InterPro" id="IPR006311">
    <property type="entry name" value="TAT_signal"/>
</dbReference>
<dbReference type="Proteomes" id="UP000036520">
    <property type="component" value="Chromosome"/>
</dbReference>
<dbReference type="EMBL" id="CP012040">
    <property type="protein sequence ID" value="AKP51964.1"/>
    <property type="molecule type" value="Genomic_DNA"/>
</dbReference>
<dbReference type="InterPro" id="IPR013022">
    <property type="entry name" value="Xyl_isomerase-like_TIM-brl"/>
</dbReference>
<dbReference type="PANTHER" id="PTHR12110">
    <property type="entry name" value="HYDROXYPYRUVATE ISOMERASE"/>
    <property type="match status" value="1"/>
</dbReference>
<sequence>MNNRREFLIKSVLGTAGLALGTTSLVNGAPAIIKSYNKPNSKINGVQIGCITYSFRSLADQSAEATLKYVTESGISAIELMGGPAESFAGIPESSMNRGRYNELGRKKRNGGKLSSDEEKELGELQKEASAYAATVANWRAKTDFKKFEKFRKMYKDAGVSIYAFKPSTFGRDNTDAEIAYGMKAARALGASHVTLEHPADDARTLKLGKMGEKNKMSVGYHGHTQQTFDFWDTALAQSPRNAMNLDAGHYIAAGFTDIISLIEKQHKRILSMHTKDRQTLANGQNNLPWGEGDTPIVELLSEIQSKKYKFPATIELEYKIPEGSDAVKEVQKCLEYCRRSLA</sequence>
<dbReference type="SUPFAM" id="SSF51658">
    <property type="entry name" value="Xylose isomerase-like"/>
    <property type="match status" value="1"/>
</dbReference>
<dbReference type="STRING" id="320787.CA2015_2553"/>
<evidence type="ECO:0000313" key="4">
    <source>
        <dbReference type="Proteomes" id="UP000036520"/>
    </source>
</evidence>
<feature type="domain" description="Xylose isomerase-like TIM barrel" evidence="2">
    <location>
        <begin position="146"/>
        <end position="335"/>
    </location>
</feature>
<dbReference type="KEGG" id="camu:CA2015_2553"/>
<keyword evidence="3" id="KW-0413">Isomerase</keyword>
<reference evidence="3 4" key="1">
    <citation type="submission" date="2015-07" db="EMBL/GenBank/DDBJ databases">
        <authorList>
            <person name="Kim K.M."/>
        </authorList>
    </citation>
    <scope>NUCLEOTIDE SEQUENCE [LARGE SCALE GENOMIC DNA]</scope>
    <source>
        <strain evidence="3 4">KCTC 12363</strain>
    </source>
</reference>
<dbReference type="AlphaFoldDB" id="A0A0H4PCK7"/>
<name>A0A0H4PCK7_9BACT</name>
<organism evidence="3 4">
    <name type="scientific">Cyclobacterium amurskyense</name>
    <dbReference type="NCBI Taxonomy" id="320787"/>
    <lineage>
        <taxon>Bacteria</taxon>
        <taxon>Pseudomonadati</taxon>
        <taxon>Bacteroidota</taxon>
        <taxon>Cytophagia</taxon>
        <taxon>Cytophagales</taxon>
        <taxon>Cyclobacteriaceae</taxon>
        <taxon>Cyclobacterium</taxon>
    </lineage>
</organism>
<protein>
    <submittedName>
        <fullName evidence="3">Xylose isomerase domain-containing protein TIM barrel</fullName>
    </submittedName>
</protein>
<dbReference type="PATRIC" id="fig|320787.5.peg.2797"/>
<dbReference type="Gene3D" id="3.20.20.150">
    <property type="entry name" value="Divalent-metal-dependent TIM barrel enzymes"/>
    <property type="match status" value="1"/>
</dbReference>
<evidence type="ECO:0000256" key="1">
    <source>
        <dbReference type="SAM" id="MobiDB-lite"/>
    </source>
</evidence>
<dbReference type="PROSITE" id="PS51318">
    <property type="entry name" value="TAT"/>
    <property type="match status" value="1"/>
</dbReference>
<gene>
    <name evidence="3" type="ORF">CA2015_2553</name>
</gene>
<proteinExistence type="predicted"/>
<evidence type="ECO:0000259" key="2">
    <source>
        <dbReference type="Pfam" id="PF01261"/>
    </source>
</evidence>
<dbReference type="InterPro" id="IPR050312">
    <property type="entry name" value="IolE/XylAMocC-like"/>
</dbReference>